<keyword evidence="2" id="KW-1185">Reference proteome</keyword>
<dbReference type="AlphaFoldDB" id="A0A843SGD4"/>
<protein>
    <submittedName>
        <fullName evidence="1">AlpA family phage regulatory protein</fullName>
    </submittedName>
</protein>
<sequence length="74" mass="8582">MTAPPKFPLRIIRRKQLEERTGLSRSSIYDRLSVSSPRFDPSFPRAIQLGPKAVGWVEAEIDAWLLNRMQMNRV</sequence>
<proteinExistence type="predicted"/>
<dbReference type="InterPro" id="IPR052931">
    <property type="entry name" value="Prophage_regulatory_activator"/>
</dbReference>
<dbReference type="PANTHER" id="PTHR36154">
    <property type="entry name" value="DNA-BINDING TRANSCRIPTIONAL ACTIVATOR ALPA"/>
    <property type="match status" value="1"/>
</dbReference>
<comment type="caution">
    <text evidence="1">The sequence shown here is derived from an EMBL/GenBank/DDBJ whole genome shotgun (WGS) entry which is preliminary data.</text>
</comment>
<dbReference type="RefSeq" id="WP_152807020.1">
    <property type="nucleotide sequence ID" value="NZ_WHUF01000004.1"/>
</dbReference>
<accession>A0A843SGD4</accession>
<organism evidence="1 2">
    <name type="scientific">Rugamonas rivuli</name>
    <dbReference type="NCBI Taxonomy" id="2743358"/>
    <lineage>
        <taxon>Bacteria</taxon>
        <taxon>Pseudomonadati</taxon>
        <taxon>Pseudomonadota</taxon>
        <taxon>Betaproteobacteria</taxon>
        <taxon>Burkholderiales</taxon>
        <taxon>Oxalobacteraceae</taxon>
        <taxon>Telluria group</taxon>
        <taxon>Rugamonas</taxon>
    </lineage>
</organism>
<dbReference type="Pfam" id="PF05930">
    <property type="entry name" value="Phage_AlpA"/>
    <property type="match status" value="1"/>
</dbReference>
<reference evidence="1 2" key="1">
    <citation type="submission" date="2019-10" db="EMBL/GenBank/DDBJ databases">
        <title>Two novel species isolated from a subtropical stream in China.</title>
        <authorList>
            <person name="Lu H."/>
        </authorList>
    </citation>
    <scope>NUCLEOTIDE SEQUENCE [LARGE SCALE GENOMIC DNA]</scope>
    <source>
        <strain evidence="1 2">FT103W</strain>
    </source>
</reference>
<dbReference type="PANTHER" id="PTHR36154:SF1">
    <property type="entry name" value="DNA-BINDING TRANSCRIPTIONAL ACTIVATOR ALPA"/>
    <property type="match status" value="1"/>
</dbReference>
<gene>
    <name evidence="1" type="ORF">GEV01_18565</name>
</gene>
<dbReference type="EMBL" id="WHUF01000004">
    <property type="protein sequence ID" value="MQA21528.1"/>
    <property type="molecule type" value="Genomic_DNA"/>
</dbReference>
<dbReference type="Gene3D" id="1.10.238.160">
    <property type="match status" value="1"/>
</dbReference>
<evidence type="ECO:0000313" key="2">
    <source>
        <dbReference type="Proteomes" id="UP000444318"/>
    </source>
</evidence>
<name>A0A843SGD4_9BURK</name>
<dbReference type="InterPro" id="IPR010260">
    <property type="entry name" value="AlpA"/>
</dbReference>
<evidence type="ECO:0000313" key="1">
    <source>
        <dbReference type="EMBL" id="MQA21528.1"/>
    </source>
</evidence>
<dbReference type="Proteomes" id="UP000444318">
    <property type="component" value="Unassembled WGS sequence"/>
</dbReference>